<dbReference type="GO" id="GO:0016705">
    <property type="term" value="F:oxidoreductase activity, acting on paired donors, with incorporation or reduction of molecular oxygen"/>
    <property type="evidence" value="ECO:0007669"/>
    <property type="project" value="InterPro"/>
</dbReference>
<gene>
    <name evidence="13" type="ORF">V1264_018311</name>
</gene>
<dbReference type="GO" id="GO:0008395">
    <property type="term" value="F:steroid hydroxylase activity"/>
    <property type="evidence" value="ECO:0007669"/>
    <property type="project" value="TreeGrafter"/>
</dbReference>
<dbReference type="GO" id="GO:0005789">
    <property type="term" value="C:endoplasmic reticulum membrane"/>
    <property type="evidence" value="ECO:0007669"/>
    <property type="project" value="UniProtKB-SubCell"/>
</dbReference>
<comment type="cofactor">
    <cofactor evidence="10">
        <name>heme</name>
        <dbReference type="ChEBI" id="CHEBI:30413"/>
    </cofactor>
</comment>
<keyword evidence="6" id="KW-0256">Endoplasmic reticulum</keyword>
<evidence type="ECO:0000256" key="3">
    <source>
        <dbReference type="ARBA" id="ARBA00010617"/>
    </source>
</evidence>
<dbReference type="InterPro" id="IPR002401">
    <property type="entry name" value="Cyt_P450_E_grp-I"/>
</dbReference>
<keyword evidence="7 11" id="KW-0560">Oxidoreductase</keyword>
<dbReference type="EMBL" id="JBAMIC010000008">
    <property type="protein sequence ID" value="KAK7103406.1"/>
    <property type="molecule type" value="Genomic_DNA"/>
</dbReference>
<organism evidence="13 14">
    <name type="scientific">Littorina saxatilis</name>
    <dbReference type="NCBI Taxonomy" id="31220"/>
    <lineage>
        <taxon>Eukaryota</taxon>
        <taxon>Metazoa</taxon>
        <taxon>Spiralia</taxon>
        <taxon>Lophotrochozoa</taxon>
        <taxon>Mollusca</taxon>
        <taxon>Gastropoda</taxon>
        <taxon>Caenogastropoda</taxon>
        <taxon>Littorinimorpha</taxon>
        <taxon>Littorinoidea</taxon>
        <taxon>Littorinidae</taxon>
        <taxon>Littorina</taxon>
    </lineage>
</organism>
<dbReference type="InterPro" id="IPR001128">
    <property type="entry name" value="Cyt_P450"/>
</dbReference>
<evidence type="ECO:0000256" key="8">
    <source>
        <dbReference type="ARBA" id="ARBA00023004"/>
    </source>
</evidence>
<accession>A0AAN9BC93</accession>
<comment type="caution">
    <text evidence="13">The sequence shown here is derived from an EMBL/GenBank/DDBJ whole genome shotgun (WGS) entry which is preliminary data.</text>
</comment>
<evidence type="ECO:0000256" key="4">
    <source>
        <dbReference type="ARBA" id="ARBA00022617"/>
    </source>
</evidence>
<dbReference type="PANTHER" id="PTHR24302">
    <property type="entry name" value="CYTOCHROME P450 FAMILY 3"/>
    <property type="match status" value="1"/>
</dbReference>
<dbReference type="PROSITE" id="PS00086">
    <property type="entry name" value="CYTOCHROME_P450"/>
    <property type="match status" value="1"/>
</dbReference>
<keyword evidence="4 10" id="KW-0349">Heme</keyword>
<evidence type="ECO:0000256" key="12">
    <source>
        <dbReference type="SAM" id="Phobius"/>
    </source>
</evidence>
<evidence type="ECO:0000256" key="6">
    <source>
        <dbReference type="ARBA" id="ARBA00022848"/>
    </source>
</evidence>
<evidence type="ECO:0000313" key="14">
    <source>
        <dbReference type="Proteomes" id="UP001374579"/>
    </source>
</evidence>
<dbReference type="Gene3D" id="1.10.630.10">
    <property type="entry name" value="Cytochrome P450"/>
    <property type="match status" value="1"/>
</dbReference>
<keyword evidence="12" id="KW-0472">Membrane</keyword>
<dbReference type="AlphaFoldDB" id="A0AAN9BC93"/>
<dbReference type="GO" id="GO:0020037">
    <property type="term" value="F:heme binding"/>
    <property type="evidence" value="ECO:0007669"/>
    <property type="project" value="InterPro"/>
</dbReference>
<evidence type="ECO:0000256" key="11">
    <source>
        <dbReference type="RuleBase" id="RU000461"/>
    </source>
</evidence>
<evidence type="ECO:0000256" key="9">
    <source>
        <dbReference type="ARBA" id="ARBA00043906"/>
    </source>
</evidence>
<evidence type="ECO:0000256" key="1">
    <source>
        <dbReference type="ARBA" id="ARBA00004174"/>
    </source>
</evidence>
<dbReference type="InterPro" id="IPR036396">
    <property type="entry name" value="Cyt_P450_sf"/>
</dbReference>
<reference evidence="13 14" key="1">
    <citation type="submission" date="2024-02" db="EMBL/GenBank/DDBJ databases">
        <title>Chromosome-scale genome assembly of the rough periwinkle Littorina saxatilis.</title>
        <authorList>
            <person name="De Jode A."/>
            <person name="Faria R."/>
            <person name="Formenti G."/>
            <person name="Sims Y."/>
            <person name="Smith T.P."/>
            <person name="Tracey A."/>
            <person name="Wood J.M.D."/>
            <person name="Zagrodzka Z.B."/>
            <person name="Johannesson K."/>
            <person name="Butlin R.K."/>
            <person name="Leder E.H."/>
        </authorList>
    </citation>
    <scope>NUCLEOTIDE SEQUENCE [LARGE SCALE GENOMIC DNA]</scope>
    <source>
        <strain evidence="13">Snail1</strain>
        <tissue evidence="13">Muscle</tissue>
    </source>
</reference>
<evidence type="ECO:0000256" key="5">
    <source>
        <dbReference type="ARBA" id="ARBA00022723"/>
    </source>
</evidence>
<dbReference type="FunFam" id="1.10.630.10:FF:000042">
    <property type="entry name" value="Cytochrome P450"/>
    <property type="match status" value="1"/>
</dbReference>
<dbReference type="Pfam" id="PF00067">
    <property type="entry name" value="p450"/>
    <property type="match status" value="1"/>
</dbReference>
<dbReference type="InterPro" id="IPR017972">
    <property type="entry name" value="Cyt_P450_CS"/>
</dbReference>
<feature type="transmembrane region" description="Helical" evidence="12">
    <location>
        <begin position="6"/>
        <end position="26"/>
    </location>
</feature>
<keyword evidence="12" id="KW-0812">Transmembrane</keyword>
<keyword evidence="6" id="KW-0492">Microsome</keyword>
<keyword evidence="8 10" id="KW-0408">Iron</keyword>
<dbReference type="Proteomes" id="UP001374579">
    <property type="component" value="Unassembled WGS sequence"/>
</dbReference>
<dbReference type="PANTHER" id="PTHR24302:SF15">
    <property type="entry name" value="FATTY-ACID PEROXYGENASE"/>
    <property type="match status" value="1"/>
</dbReference>
<keyword evidence="5 10" id="KW-0479">Metal-binding</keyword>
<dbReference type="PRINTS" id="PR00463">
    <property type="entry name" value="EP450I"/>
</dbReference>
<evidence type="ECO:0000256" key="10">
    <source>
        <dbReference type="PIRSR" id="PIRSR602401-1"/>
    </source>
</evidence>
<dbReference type="GO" id="GO:0005506">
    <property type="term" value="F:iron ion binding"/>
    <property type="evidence" value="ECO:0007669"/>
    <property type="project" value="InterPro"/>
</dbReference>
<evidence type="ECO:0000256" key="2">
    <source>
        <dbReference type="ARBA" id="ARBA00004406"/>
    </source>
</evidence>
<sequence length="508" mass="57141">MVVETLLSWAVPAFLFLMTLLLFYLYGSWTHSVWRQVGVPGPQPTAFFGNIKDLARKGVFASLLDWNKAYGKTYGIYMFRRPFLITTDLDILKEVFIKDFNNFTARGNPQPLQEDLMKRSVLLSDGDIWRRQRHTLTPTFSASKLKHMNMFIGRCCTNLVNSLRKSTLGKIPIDVKETFGSFTLDVIAGTGFGFETNCLEEKDNVFLVSVRGLINLSSQFTLAGFVASIFPALEPVLKALGFGTGRSTKKQFGFIVHTIRTAIEERKRETEKGRVDILQLMVDAEASEEDVLANPNEKRLSTEEIVAQGIVLFFAGYETTATTLQYLSYVLALNPDKQEKLHDEIVAAIGDDEPSYENVNSISYLDSCIRETMRCFPPVPMFGRRAIETRTIKGVTIPAGSSVMAAAYALMRDEEYFPEPEKFTPERFEKDSQDQIPTMVREMVFGAGPRQCIGMRLALYEAKMAAVAVIRKFKFVKIKETPDAITYKAGAILSMPTSKILVGTQLRE</sequence>
<comment type="similarity">
    <text evidence="3 11">Belongs to the cytochrome P450 family.</text>
</comment>
<keyword evidence="14" id="KW-1185">Reference proteome</keyword>
<dbReference type="CDD" id="cd11055">
    <property type="entry name" value="CYP3A-like"/>
    <property type="match status" value="1"/>
</dbReference>
<evidence type="ECO:0000256" key="7">
    <source>
        <dbReference type="ARBA" id="ARBA00023002"/>
    </source>
</evidence>
<evidence type="ECO:0008006" key="15">
    <source>
        <dbReference type="Google" id="ProtNLM"/>
    </source>
</evidence>
<keyword evidence="12" id="KW-1133">Transmembrane helix</keyword>
<protein>
    <recommendedName>
        <fullName evidence="15">Cytochrome P450</fullName>
    </recommendedName>
</protein>
<comment type="subcellular location">
    <subcellularLocation>
        <location evidence="2">Endoplasmic reticulum membrane</location>
        <topology evidence="2">Peripheral membrane protein</topology>
    </subcellularLocation>
    <subcellularLocation>
        <location evidence="1">Microsome membrane</location>
        <topology evidence="1">Peripheral membrane protein</topology>
    </subcellularLocation>
</comment>
<dbReference type="PRINTS" id="PR00385">
    <property type="entry name" value="P450"/>
</dbReference>
<feature type="binding site" description="axial binding residue" evidence="10">
    <location>
        <position position="452"/>
    </location>
    <ligand>
        <name>heme</name>
        <dbReference type="ChEBI" id="CHEBI:30413"/>
    </ligand>
    <ligandPart>
        <name>Fe</name>
        <dbReference type="ChEBI" id="CHEBI:18248"/>
    </ligandPart>
</feature>
<evidence type="ECO:0000313" key="13">
    <source>
        <dbReference type="EMBL" id="KAK7103406.1"/>
    </source>
</evidence>
<proteinExistence type="inferred from homology"/>
<comment type="function">
    <text evidence="9">Cytochromes P450 are a group of heme-thiolate monooxygenases. They oxidize a variety of structurally unrelated compounds, including steroids, fatty acids, and xenobiotics.</text>
</comment>
<keyword evidence="11" id="KW-0503">Monooxygenase</keyword>
<dbReference type="InterPro" id="IPR050705">
    <property type="entry name" value="Cytochrome_P450_3A"/>
</dbReference>
<dbReference type="SUPFAM" id="SSF48264">
    <property type="entry name" value="Cytochrome P450"/>
    <property type="match status" value="1"/>
</dbReference>
<name>A0AAN9BC93_9CAEN</name>